<dbReference type="InterPro" id="IPR006694">
    <property type="entry name" value="Fatty_acid_hydroxylase"/>
</dbReference>
<dbReference type="PANTHER" id="PTHR21624">
    <property type="entry name" value="STEROL DESATURASE-RELATED PROTEIN"/>
    <property type="match status" value="1"/>
</dbReference>
<evidence type="ECO:0000256" key="2">
    <source>
        <dbReference type="ARBA" id="ARBA00022692"/>
    </source>
</evidence>
<organism evidence="9 10">
    <name type="scientific">Phenylobacterium montanum</name>
    <dbReference type="NCBI Taxonomy" id="2823693"/>
    <lineage>
        <taxon>Bacteria</taxon>
        <taxon>Pseudomonadati</taxon>
        <taxon>Pseudomonadota</taxon>
        <taxon>Alphaproteobacteria</taxon>
        <taxon>Caulobacterales</taxon>
        <taxon>Caulobacteraceae</taxon>
        <taxon>Phenylobacterium</taxon>
    </lineage>
</organism>
<evidence type="ECO:0000256" key="3">
    <source>
        <dbReference type="ARBA" id="ARBA00022989"/>
    </source>
</evidence>
<feature type="transmembrane region" description="Helical" evidence="7">
    <location>
        <begin position="82"/>
        <end position="101"/>
    </location>
</feature>
<accession>A0A975G1S1</accession>
<dbReference type="GO" id="GO:0005506">
    <property type="term" value="F:iron ion binding"/>
    <property type="evidence" value="ECO:0007669"/>
    <property type="project" value="InterPro"/>
</dbReference>
<evidence type="ECO:0000256" key="7">
    <source>
        <dbReference type="SAM" id="Phobius"/>
    </source>
</evidence>
<name>A0A975G1S1_9CAUL</name>
<protein>
    <submittedName>
        <fullName evidence="9">Sterol desaturase family protein</fullName>
    </submittedName>
</protein>
<evidence type="ECO:0000313" key="9">
    <source>
        <dbReference type="EMBL" id="QUD89290.1"/>
    </source>
</evidence>
<proteinExistence type="predicted"/>
<evidence type="ECO:0000313" key="10">
    <source>
        <dbReference type="Proteomes" id="UP000676409"/>
    </source>
</evidence>
<evidence type="ECO:0000259" key="8">
    <source>
        <dbReference type="Pfam" id="PF04116"/>
    </source>
</evidence>
<dbReference type="GO" id="GO:0008610">
    <property type="term" value="P:lipid biosynthetic process"/>
    <property type="evidence" value="ECO:0007669"/>
    <property type="project" value="InterPro"/>
</dbReference>
<dbReference type="AlphaFoldDB" id="A0A975G1S1"/>
<sequence length="322" mass="36149">MIEGAISWFNQANPFHGFIAGTGLLVYLIGCLAQYALNARQVGERISLSGLGRFLFPWDKLLTHSTRIDLFFYVVNRLSNHLLLITNVVLAVWLSHVLATWPGGEATVRPDLVALVLAYMLAFLPRDLAHYAIHRLHHEAPFLWELHKVHHASTYLTPLTTLRTHPIEDQIFAVGEGLAMGVALGLLRRHYAFGDGDMLIIIPTAYKVAQALVLVPLQHSQVRLHFGPLDRVFYSPSLHQVHHSSETHHWNKNFGECLSLWDSLFGSYRSLGSDEVTPGLTGDEHLAYRTLVACYFRPLARQARMLRGERPVGPIASKSAFP</sequence>
<evidence type="ECO:0000256" key="4">
    <source>
        <dbReference type="ARBA" id="ARBA00023002"/>
    </source>
</evidence>
<dbReference type="GO" id="GO:0006643">
    <property type="term" value="P:membrane lipid metabolic process"/>
    <property type="evidence" value="ECO:0007669"/>
    <property type="project" value="TreeGrafter"/>
</dbReference>
<dbReference type="Proteomes" id="UP000676409">
    <property type="component" value="Chromosome"/>
</dbReference>
<dbReference type="EMBL" id="CP073078">
    <property type="protein sequence ID" value="QUD89290.1"/>
    <property type="molecule type" value="Genomic_DNA"/>
</dbReference>
<dbReference type="GO" id="GO:0012505">
    <property type="term" value="C:endomembrane system"/>
    <property type="evidence" value="ECO:0007669"/>
    <property type="project" value="UniProtKB-SubCell"/>
</dbReference>
<feature type="domain" description="Fatty acid hydroxylase" evidence="8">
    <location>
        <begin position="120"/>
        <end position="267"/>
    </location>
</feature>
<keyword evidence="2 7" id="KW-0812">Transmembrane</keyword>
<comment type="subcellular location">
    <subcellularLocation>
        <location evidence="1">Endomembrane system</location>
        <topology evidence="1">Multi-pass membrane protein</topology>
    </subcellularLocation>
</comment>
<gene>
    <name evidence="9" type="ORF">KCG34_05265</name>
</gene>
<evidence type="ECO:0000256" key="1">
    <source>
        <dbReference type="ARBA" id="ARBA00004127"/>
    </source>
</evidence>
<reference evidence="9" key="1">
    <citation type="submission" date="2021-04" db="EMBL/GenBank/DDBJ databases">
        <title>The complete genome sequence of Caulobacter sp. S6.</title>
        <authorList>
            <person name="Tang Y."/>
            <person name="Ouyang W."/>
            <person name="Liu Q."/>
            <person name="Huang B."/>
            <person name="Guo Z."/>
            <person name="Lei P."/>
        </authorList>
    </citation>
    <scope>NUCLEOTIDE SEQUENCE</scope>
    <source>
        <strain evidence="9">S6</strain>
    </source>
</reference>
<keyword evidence="4" id="KW-0560">Oxidoreductase</keyword>
<evidence type="ECO:0000256" key="6">
    <source>
        <dbReference type="ARBA" id="ARBA00023136"/>
    </source>
</evidence>
<dbReference type="GO" id="GO:0016020">
    <property type="term" value="C:membrane"/>
    <property type="evidence" value="ECO:0007669"/>
    <property type="project" value="GOC"/>
</dbReference>
<dbReference type="KEGG" id="caul:KCG34_05265"/>
<evidence type="ECO:0000256" key="5">
    <source>
        <dbReference type="ARBA" id="ARBA00023098"/>
    </source>
</evidence>
<dbReference type="Pfam" id="PF04116">
    <property type="entry name" value="FA_hydroxylase"/>
    <property type="match status" value="1"/>
</dbReference>
<dbReference type="InterPro" id="IPR051689">
    <property type="entry name" value="Sterol_desaturase/TMEM195"/>
</dbReference>
<dbReference type="GO" id="GO:0050479">
    <property type="term" value="F:glyceryl-ether monooxygenase activity"/>
    <property type="evidence" value="ECO:0007669"/>
    <property type="project" value="TreeGrafter"/>
</dbReference>
<keyword evidence="3 7" id="KW-1133">Transmembrane helix</keyword>
<feature type="transmembrane region" description="Helical" evidence="7">
    <location>
        <begin position="15"/>
        <end position="37"/>
    </location>
</feature>
<keyword evidence="5" id="KW-0443">Lipid metabolism</keyword>
<keyword evidence="10" id="KW-1185">Reference proteome</keyword>
<dbReference type="RefSeq" id="WP_211939342.1">
    <property type="nucleotide sequence ID" value="NZ_CP073078.1"/>
</dbReference>
<dbReference type="PANTHER" id="PTHR21624:SF1">
    <property type="entry name" value="ALKYLGLYCEROL MONOOXYGENASE"/>
    <property type="match status" value="1"/>
</dbReference>
<keyword evidence="6 7" id="KW-0472">Membrane</keyword>